<name>A0A0A2XVP1_9PAST</name>
<organism evidence="1 2">
    <name type="scientific">Gallibacterium genomosp. 1</name>
    <dbReference type="NCBI Taxonomy" id="155515"/>
    <lineage>
        <taxon>Bacteria</taxon>
        <taxon>Pseudomonadati</taxon>
        <taxon>Pseudomonadota</taxon>
        <taxon>Gammaproteobacteria</taxon>
        <taxon>Pasteurellales</taxon>
        <taxon>Pasteurellaceae</taxon>
        <taxon>Gallibacterium</taxon>
    </lineage>
</organism>
<comment type="caution">
    <text evidence="1">The sequence shown here is derived from an EMBL/GenBank/DDBJ whole genome shotgun (WGS) entry which is preliminary data.</text>
</comment>
<dbReference type="GO" id="GO:0043565">
    <property type="term" value="F:sequence-specific DNA binding"/>
    <property type="evidence" value="ECO:0007669"/>
    <property type="project" value="InterPro"/>
</dbReference>
<sequence>MAHDAQTKAFVRRYYVFDYLTLEQAAEKAGVSFPTARRWKKQAEVMGDDWDKVRDAQSIAGGKIEEVAKGMLTRFVLHFSSVMDELEKSELPPSEKAELLSGLGDSFTKMTAASKRILPEVSELAVALKTVELLGEFIQVNKPQLLSEFVELLDAFGQVLNKEFK</sequence>
<dbReference type="EMBL" id="JPXX01000029">
    <property type="protein sequence ID" value="KGQ36486.1"/>
    <property type="molecule type" value="Genomic_DNA"/>
</dbReference>
<dbReference type="Pfam" id="PF08822">
    <property type="entry name" value="DUF1804"/>
    <property type="match status" value="1"/>
</dbReference>
<dbReference type="SUPFAM" id="SSF48295">
    <property type="entry name" value="TrpR-like"/>
    <property type="match status" value="1"/>
</dbReference>
<keyword evidence="1" id="KW-0238">DNA-binding</keyword>
<dbReference type="InterPro" id="IPR014926">
    <property type="entry name" value="Phage_D3112_Orf24"/>
</dbReference>
<dbReference type="STRING" id="155515.JP36_10175"/>
<accession>A0A0A2XVP1</accession>
<reference evidence="1 2" key="1">
    <citation type="submission" date="2014-08" db="EMBL/GenBank/DDBJ databases">
        <title>Chaperone-usher fimbriae in a diverse selection of Gallibacterium genomes.</title>
        <authorList>
            <person name="Kudirkiene E."/>
            <person name="Bager R.J."/>
            <person name="Johnson T.J."/>
            <person name="Bojesen A.M."/>
        </authorList>
    </citation>
    <scope>NUCLEOTIDE SEQUENCE [LARGE SCALE GENOMIC DNA]</scope>
    <source>
        <strain evidence="1 2">CCM5974</strain>
    </source>
</reference>
<dbReference type="AlphaFoldDB" id="A0A0A2XVP1"/>
<dbReference type="InterPro" id="IPR010921">
    <property type="entry name" value="Trp_repressor/repl_initiator"/>
</dbReference>
<gene>
    <name evidence="1" type="ORF">JP36_10175</name>
</gene>
<proteinExistence type="predicted"/>
<dbReference type="Proteomes" id="UP000030539">
    <property type="component" value="Unassembled WGS sequence"/>
</dbReference>
<dbReference type="eggNOG" id="ENOG502ZTY5">
    <property type="taxonomic scope" value="Bacteria"/>
</dbReference>
<dbReference type="RefSeq" id="WP_039174304.1">
    <property type="nucleotide sequence ID" value="NZ_JPXX01000029.1"/>
</dbReference>
<evidence type="ECO:0000313" key="2">
    <source>
        <dbReference type="Proteomes" id="UP000030539"/>
    </source>
</evidence>
<evidence type="ECO:0000313" key="1">
    <source>
        <dbReference type="EMBL" id="KGQ36486.1"/>
    </source>
</evidence>
<protein>
    <submittedName>
        <fullName evidence="1">DNA-binding protein</fullName>
    </submittedName>
</protein>